<name>A0A4R2GS07_9HYPH</name>
<dbReference type="RefSeq" id="WP_132008153.1">
    <property type="nucleotide sequence ID" value="NZ_JBHUNN010000002.1"/>
</dbReference>
<evidence type="ECO:0000313" key="10">
    <source>
        <dbReference type="EMBL" id="TCO12059.1"/>
    </source>
</evidence>
<keyword evidence="4 9" id="KW-0812">Transmembrane</keyword>
<evidence type="ECO:0000256" key="6">
    <source>
        <dbReference type="ARBA" id="ARBA00022989"/>
    </source>
</evidence>
<dbReference type="Pfam" id="PF02653">
    <property type="entry name" value="BPD_transp_2"/>
    <property type="match status" value="1"/>
</dbReference>
<dbReference type="GO" id="GO:0006865">
    <property type="term" value="P:amino acid transport"/>
    <property type="evidence" value="ECO:0007669"/>
    <property type="project" value="UniProtKB-KW"/>
</dbReference>
<evidence type="ECO:0000256" key="9">
    <source>
        <dbReference type="SAM" id="Phobius"/>
    </source>
</evidence>
<protein>
    <submittedName>
        <fullName evidence="10">Branched-chain amino acid transport system permease protein</fullName>
    </submittedName>
</protein>
<feature type="transmembrane region" description="Helical" evidence="9">
    <location>
        <begin position="318"/>
        <end position="336"/>
    </location>
</feature>
<dbReference type="Proteomes" id="UP000294881">
    <property type="component" value="Unassembled WGS sequence"/>
</dbReference>
<dbReference type="EMBL" id="SLWL01000010">
    <property type="protein sequence ID" value="TCO12059.1"/>
    <property type="molecule type" value="Genomic_DNA"/>
</dbReference>
<reference evidence="10 11" key="1">
    <citation type="submission" date="2019-03" db="EMBL/GenBank/DDBJ databases">
        <title>Genomic Encyclopedia of Type Strains, Phase IV (KMG-IV): sequencing the most valuable type-strain genomes for metagenomic binning, comparative biology and taxonomic classification.</title>
        <authorList>
            <person name="Goeker M."/>
        </authorList>
    </citation>
    <scope>NUCLEOTIDE SEQUENCE [LARGE SCALE GENOMIC DNA]</scope>
    <source>
        <strain evidence="10 11">DSM 22958</strain>
    </source>
</reference>
<feature type="transmembrane region" description="Helical" evidence="9">
    <location>
        <begin position="192"/>
        <end position="216"/>
    </location>
</feature>
<feature type="transmembrane region" description="Helical" evidence="9">
    <location>
        <begin position="283"/>
        <end position="306"/>
    </location>
</feature>
<keyword evidence="2" id="KW-0813">Transport</keyword>
<keyword evidence="7 9" id="KW-0472">Membrane</keyword>
<keyword evidence="5" id="KW-0029">Amino-acid transport</keyword>
<dbReference type="GO" id="GO:0022857">
    <property type="term" value="F:transmembrane transporter activity"/>
    <property type="evidence" value="ECO:0007669"/>
    <property type="project" value="InterPro"/>
</dbReference>
<feature type="transmembrane region" description="Helical" evidence="9">
    <location>
        <begin position="62"/>
        <end position="80"/>
    </location>
</feature>
<evidence type="ECO:0000256" key="4">
    <source>
        <dbReference type="ARBA" id="ARBA00022692"/>
    </source>
</evidence>
<keyword evidence="3" id="KW-1003">Cell membrane</keyword>
<evidence type="ECO:0000256" key="2">
    <source>
        <dbReference type="ARBA" id="ARBA00022448"/>
    </source>
</evidence>
<feature type="transmembrane region" description="Helical" evidence="9">
    <location>
        <begin position="119"/>
        <end position="138"/>
    </location>
</feature>
<dbReference type="PANTHER" id="PTHR11795">
    <property type="entry name" value="BRANCHED-CHAIN AMINO ACID TRANSPORT SYSTEM PERMEASE PROTEIN LIVH"/>
    <property type="match status" value="1"/>
</dbReference>
<dbReference type="InterPro" id="IPR001851">
    <property type="entry name" value="ABC_transp_permease"/>
</dbReference>
<evidence type="ECO:0000256" key="1">
    <source>
        <dbReference type="ARBA" id="ARBA00004651"/>
    </source>
</evidence>
<comment type="caution">
    <text evidence="10">The sequence shown here is derived from an EMBL/GenBank/DDBJ whole genome shotgun (WGS) entry which is preliminary data.</text>
</comment>
<feature type="transmembrane region" description="Helical" evidence="9">
    <location>
        <begin position="150"/>
        <end position="172"/>
    </location>
</feature>
<proteinExistence type="inferred from homology"/>
<dbReference type="CDD" id="cd06582">
    <property type="entry name" value="TM_PBP1_LivH_like"/>
    <property type="match status" value="1"/>
</dbReference>
<keyword evidence="6 9" id="KW-1133">Transmembrane helix</keyword>
<comment type="similarity">
    <text evidence="8">Belongs to the binding-protein-dependent transport system permease family. LivHM subfamily.</text>
</comment>
<dbReference type="OrthoDB" id="8254706at2"/>
<organism evidence="10 11">
    <name type="scientific">Camelimonas lactis</name>
    <dbReference type="NCBI Taxonomy" id="659006"/>
    <lineage>
        <taxon>Bacteria</taxon>
        <taxon>Pseudomonadati</taxon>
        <taxon>Pseudomonadota</taxon>
        <taxon>Alphaproteobacteria</taxon>
        <taxon>Hyphomicrobiales</taxon>
        <taxon>Chelatococcaceae</taxon>
        <taxon>Camelimonas</taxon>
    </lineage>
</organism>
<evidence type="ECO:0000256" key="3">
    <source>
        <dbReference type="ARBA" id="ARBA00022475"/>
    </source>
</evidence>
<feature type="transmembrane region" description="Helical" evidence="9">
    <location>
        <begin position="20"/>
        <end position="42"/>
    </location>
</feature>
<dbReference type="GO" id="GO:0005886">
    <property type="term" value="C:plasma membrane"/>
    <property type="evidence" value="ECO:0007669"/>
    <property type="project" value="UniProtKB-SubCell"/>
</dbReference>
<keyword evidence="11" id="KW-1185">Reference proteome</keyword>
<feature type="transmembrane region" description="Helical" evidence="9">
    <location>
        <begin position="92"/>
        <end position="113"/>
    </location>
</feature>
<accession>A0A4R2GS07</accession>
<dbReference type="AlphaFoldDB" id="A0A4R2GS07"/>
<feature type="transmembrane region" description="Helical" evidence="9">
    <location>
        <begin position="237"/>
        <end position="263"/>
    </location>
</feature>
<evidence type="ECO:0000256" key="5">
    <source>
        <dbReference type="ARBA" id="ARBA00022970"/>
    </source>
</evidence>
<evidence type="ECO:0000256" key="7">
    <source>
        <dbReference type="ARBA" id="ARBA00023136"/>
    </source>
</evidence>
<gene>
    <name evidence="10" type="ORF">EV666_11098</name>
</gene>
<sequence length="346" mass="36093">MDLSIFLILLQDGVINGAIYALLGLSLVLVFTVTRVIFIPQGEFVSFGALTLALLERGQTPATIWLLLALGVVSAVAQVWQGRRTLSARRVLAIAGTDLALPAAVAAVTMLLAPMKPPVVVQIALTLAIITPMGPYIYRMAFQPLAEASTLVLLIAAIGVHLALTGLGLVFFGAEGSRTEPFSSAMFEIGSLLVSGQSLWIMGVTAALVAALGAFFELTLTGKALRATAVNRLGARLVGIAPSMSSTIAFTLAGFIGALSGVLVSPLTTIYYDTGFLIGLKGFVAAIIAGLASYPIAGAAAILVGVVEALASFWASSFKEVIVFLIIIPVLLWRTWGAPVVEEDDH</sequence>
<evidence type="ECO:0000256" key="8">
    <source>
        <dbReference type="ARBA" id="ARBA00037998"/>
    </source>
</evidence>
<dbReference type="PANTHER" id="PTHR11795:SF450">
    <property type="entry name" value="ABC TRANSPORTER PERMEASE PROTEIN"/>
    <property type="match status" value="1"/>
</dbReference>
<comment type="subcellular location">
    <subcellularLocation>
        <location evidence="1">Cell membrane</location>
        <topology evidence="1">Multi-pass membrane protein</topology>
    </subcellularLocation>
</comment>
<dbReference type="InterPro" id="IPR052157">
    <property type="entry name" value="BCAA_transport_permease"/>
</dbReference>
<evidence type="ECO:0000313" key="11">
    <source>
        <dbReference type="Proteomes" id="UP000294881"/>
    </source>
</evidence>